<dbReference type="GO" id="GO:0006997">
    <property type="term" value="P:nucleus organization"/>
    <property type="evidence" value="ECO:0007669"/>
    <property type="project" value="InterPro"/>
</dbReference>
<name>A0AAN7LPU4_TRANT</name>
<dbReference type="InterPro" id="IPR040418">
    <property type="entry name" value="CRWN"/>
</dbReference>
<sequence>MQDNKHTRLYEFEKEEIAYWIIEDWRRFRKVGLLDETAMERRDRQALADRVSKLQSALLDYQHHMGLILMEKTLLAENFDELRKSIEESQELLKREQLAHLIAVAEAEKREDNLRKALNFEKQCVVDDTSKKCETETMLANANALVFGVGDRSLEVKEKLHDADAKLAEVNRKFSQLDMKMQELEKRESILREERQSLKAEHGDHKSAFYKQREDLREWERKLQEHEKKICEDRKIISEREEKANGSDQILRKKERDLQEVESRIESSTSICKEKVRDADINLQNLVMKEKAYWLLESSLQLKEEELQALEEKLKVRERMDIHKLIDEQRIFLDEKLLQFESELEERRKLLDDELRSRGEEVERKEVDLRHKEEKLLKQEKSVDMRMDRVEEKEKDLEARVKTLKEKEKSMKLEERRLDAERKQLLVDTESLQGLKDEMENIRANNAQKETDIQKDKESLRITAEERSEHLCLQAELKVEIEKWQSLRELLLKEANDLKEEKDKFEREWEALDEKRGAFADVQRKVIEEKESFKKWQQSEEDRLEKQKIEIQNMKMELESLRVENESLNARMRHEEVNLSQKAEDDRRQMLQEFEVMKMDLEASLQSQQEEAEKDLLAREKELETMRGTEIKKVNELKEVARNELDEVRSERFRLKKEKQNFYQNKKQLHEDQIKMCEDINQLVGLSQKLNERMEGFTKERSRFLEFAEKLKTCANFGDLTREFVSYDLQSPVEGIKEDVLPRLAYHLSENGENNLTLKRNLSDKSSPGGPLSWLHKCKVKIHSPSKTIDSASVMDERTEGFIVKGIDDMQDPSVDNSSYLSSQMQQEIFEEFQKSWLKKGQPRTPKQQKRDQRTCSVKAVVEDARNFLGDNITQELIQEDYVLLEDDQQINQENLHTGKAARNDSRKRRHAESLQMSESELQAADNEGHFDSVDVRAGGQKKRRQISVARVIQSPRKRYNLRSQRATNNSMAVEVSSEMNLNGRREHNRNKAVKTTASVVNSLPAHDKDDNGIHSLLAHVRTLKDIVEVSSEMNWDGRRGQNRCETVNAVTEKIVRFTRVEPADSPEMAKEAVVIDEASDLGSSNGEENGSEAEKIEEDCDEDLEHPGVVSISKKIWTFFTT</sequence>
<keyword evidence="8" id="KW-1185">Reference proteome</keyword>
<dbReference type="PANTHER" id="PTHR31908">
    <property type="entry name" value="PROTEIN CROWDED NUCLEI 4"/>
    <property type="match status" value="1"/>
</dbReference>
<evidence type="ECO:0000256" key="6">
    <source>
        <dbReference type="SAM" id="MobiDB-lite"/>
    </source>
</evidence>
<dbReference type="PANTHER" id="PTHR31908:SF9">
    <property type="entry name" value="PROTEIN CROWDED NUCLEI 3"/>
    <property type="match status" value="1"/>
</dbReference>
<evidence type="ECO:0000256" key="2">
    <source>
        <dbReference type="ARBA" id="ARBA00023242"/>
    </source>
</evidence>
<feature type="coiled-coil region" evidence="5">
    <location>
        <begin position="362"/>
        <end position="658"/>
    </location>
</feature>
<dbReference type="Proteomes" id="UP001346149">
    <property type="component" value="Unassembled WGS sequence"/>
</dbReference>
<dbReference type="SUPFAM" id="SSF57997">
    <property type="entry name" value="Tropomyosin"/>
    <property type="match status" value="1"/>
</dbReference>
<proteinExistence type="inferred from homology"/>
<evidence type="ECO:0000313" key="7">
    <source>
        <dbReference type="EMBL" id="KAK4792913.1"/>
    </source>
</evidence>
<feature type="coiled-coil region" evidence="5">
    <location>
        <begin position="167"/>
        <end position="320"/>
    </location>
</feature>
<dbReference type="GO" id="GO:0005652">
    <property type="term" value="C:nuclear lamina"/>
    <property type="evidence" value="ECO:0007669"/>
    <property type="project" value="UniProtKB-SubCell"/>
</dbReference>
<dbReference type="EMBL" id="JAXQNO010000008">
    <property type="protein sequence ID" value="KAK4792913.1"/>
    <property type="molecule type" value="Genomic_DNA"/>
</dbReference>
<feature type="region of interest" description="Disordered" evidence="6">
    <location>
        <begin position="1078"/>
        <end position="1105"/>
    </location>
</feature>
<protein>
    <submittedName>
        <fullName evidence="7">Uncharacterized protein</fullName>
    </submittedName>
</protein>
<organism evidence="7 8">
    <name type="scientific">Trapa natans</name>
    <name type="common">Water chestnut</name>
    <dbReference type="NCBI Taxonomy" id="22666"/>
    <lineage>
        <taxon>Eukaryota</taxon>
        <taxon>Viridiplantae</taxon>
        <taxon>Streptophyta</taxon>
        <taxon>Embryophyta</taxon>
        <taxon>Tracheophyta</taxon>
        <taxon>Spermatophyta</taxon>
        <taxon>Magnoliopsida</taxon>
        <taxon>eudicotyledons</taxon>
        <taxon>Gunneridae</taxon>
        <taxon>Pentapetalae</taxon>
        <taxon>rosids</taxon>
        <taxon>malvids</taxon>
        <taxon>Myrtales</taxon>
        <taxon>Lythraceae</taxon>
        <taxon>Trapa</taxon>
    </lineage>
</organism>
<comment type="similarity">
    <text evidence="4">Belongs to the CRWN family.</text>
</comment>
<feature type="compositionally biased region" description="Acidic residues" evidence="6">
    <location>
        <begin position="1090"/>
        <end position="1105"/>
    </location>
</feature>
<accession>A0AAN7LPU4</accession>
<keyword evidence="2" id="KW-0539">Nucleus</keyword>
<feature type="region of interest" description="Disordered" evidence="6">
    <location>
        <begin position="895"/>
        <end position="925"/>
    </location>
</feature>
<evidence type="ECO:0000256" key="1">
    <source>
        <dbReference type="ARBA" id="ARBA00023054"/>
    </source>
</evidence>
<dbReference type="AlphaFoldDB" id="A0AAN7LPU4"/>
<comment type="caution">
    <text evidence="7">The sequence shown here is derived from an EMBL/GenBank/DDBJ whole genome shotgun (WGS) entry which is preliminary data.</text>
</comment>
<keyword evidence="1 5" id="KW-0175">Coiled coil</keyword>
<comment type="subcellular location">
    <subcellularLocation>
        <location evidence="3">Nucleus lamina</location>
    </subcellularLocation>
</comment>
<gene>
    <name evidence="7" type="ORF">SAY86_023348</name>
</gene>
<evidence type="ECO:0000256" key="4">
    <source>
        <dbReference type="ARBA" id="ARBA00024208"/>
    </source>
</evidence>
<evidence type="ECO:0000256" key="5">
    <source>
        <dbReference type="SAM" id="Coils"/>
    </source>
</evidence>
<evidence type="ECO:0000313" key="8">
    <source>
        <dbReference type="Proteomes" id="UP001346149"/>
    </source>
</evidence>
<reference evidence="7 8" key="1">
    <citation type="journal article" date="2023" name="Hortic Res">
        <title>Pangenome of water caltrop reveals structural variations and asymmetric subgenome divergence after allopolyploidization.</title>
        <authorList>
            <person name="Zhang X."/>
            <person name="Chen Y."/>
            <person name="Wang L."/>
            <person name="Yuan Y."/>
            <person name="Fang M."/>
            <person name="Shi L."/>
            <person name="Lu R."/>
            <person name="Comes H.P."/>
            <person name="Ma Y."/>
            <person name="Chen Y."/>
            <person name="Huang G."/>
            <person name="Zhou Y."/>
            <person name="Zheng Z."/>
            <person name="Qiu Y."/>
        </authorList>
    </citation>
    <scope>NUCLEOTIDE SEQUENCE [LARGE SCALE GENOMIC DNA]</scope>
    <source>
        <strain evidence="7">F231</strain>
    </source>
</reference>
<evidence type="ECO:0000256" key="3">
    <source>
        <dbReference type="ARBA" id="ARBA00024186"/>
    </source>
</evidence>